<dbReference type="PANTHER" id="PTHR42901">
    <property type="entry name" value="ALCOHOL DEHYDROGENASE"/>
    <property type="match status" value="1"/>
</dbReference>
<comment type="caution">
    <text evidence="5">The sequence shown here is derived from an EMBL/GenBank/DDBJ whole genome shotgun (WGS) entry which is preliminary data.</text>
</comment>
<dbReference type="PRINTS" id="PR00081">
    <property type="entry name" value="GDHRDH"/>
</dbReference>
<dbReference type="InterPro" id="IPR036291">
    <property type="entry name" value="NAD(P)-bd_dom_sf"/>
</dbReference>
<dbReference type="PRINTS" id="PR00080">
    <property type="entry name" value="SDRFAMILY"/>
</dbReference>
<evidence type="ECO:0000313" key="6">
    <source>
        <dbReference type="Proteomes" id="UP001172082"/>
    </source>
</evidence>
<evidence type="ECO:0000256" key="3">
    <source>
        <dbReference type="RuleBase" id="RU000363"/>
    </source>
</evidence>
<dbReference type="EMBL" id="JAUJEA010000007">
    <property type="protein sequence ID" value="MDN5203409.1"/>
    <property type="molecule type" value="Genomic_DNA"/>
</dbReference>
<evidence type="ECO:0000259" key="4">
    <source>
        <dbReference type="SMART" id="SM00822"/>
    </source>
</evidence>
<proteinExistence type="inferred from homology"/>
<reference evidence="5" key="1">
    <citation type="submission" date="2023-06" db="EMBL/GenBank/DDBJ databases">
        <title>Genomic of Parafulvivirga corallium.</title>
        <authorList>
            <person name="Wang G."/>
        </authorList>
    </citation>
    <scope>NUCLEOTIDE SEQUENCE</scope>
    <source>
        <strain evidence="5">BMA10</strain>
    </source>
</reference>
<dbReference type="PANTHER" id="PTHR42901:SF1">
    <property type="entry name" value="ALCOHOL DEHYDROGENASE"/>
    <property type="match status" value="1"/>
</dbReference>
<comment type="similarity">
    <text evidence="1 3">Belongs to the short-chain dehydrogenases/reductases (SDR) family.</text>
</comment>
<evidence type="ECO:0000313" key="5">
    <source>
        <dbReference type="EMBL" id="MDN5203409.1"/>
    </source>
</evidence>
<dbReference type="PROSITE" id="PS00061">
    <property type="entry name" value="ADH_SHORT"/>
    <property type="match status" value="1"/>
</dbReference>
<feature type="domain" description="Ketoreductase" evidence="4">
    <location>
        <begin position="6"/>
        <end position="203"/>
    </location>
</feature>
<dbReference type="SUPFAM" id="SSF51735">
    <property type="entry name" value="NAD(P)-binding Rossmann-fold domains"/>
    <property type="match status" value="1"/>
</dbReference>
<name>A0ABT8KRN8_9BACT</name>
<evidence type="ECO:0000256" key="1">
    <source>
        <dbReference type="ARBA" id="ARBA00006484"/>
    </source>
</evidence>
<gene>
    <name evidence="5" type="ORF">QQ008_18625</name>
</gene>
<dbReference type="CDD" id="cd05233">
    <property type="entry name" value="SDR_c"/>
    <property type="match status" value="1"/>
</dbReference>
<dbReference type="InterPro" id="IPR020904">
    <property type="entry name" value="Sc_DH/Rdtase_CS"/>
</dbReference>
<dbReference type="GO" id="GO:0016491">
    <property type="term" value="F:oxidoreductase activity"/>
    <property type="evidence" value="ECO:0007669"/>
    <property type="project" value="UniProtKB-KW"/>
</dbReference>
<dbReference type="Gene3D" id="3.40.50.720">
    <property type="entry name" value="NAD(P)-binding Rossmann-like Domain"/>
    <property type="match status" value="1"/>
</dbReference>
<sequence length="237" mass="26376">MNSQKKVCLITGASSGIGFAIAKSLKEEQDLRLIVTARRSNRLNELDSEDVDILTGDLNSIDFQNSIDGFISEKYGKCDYLFNCAGAMEVGTIEEIDIDKMASMLRLNIESTFRLTYKILKRFKKQGSGHVINISSILGTKVRPTAGAYAATKYAMEALSEALRMELAGTGIQISCIEPGLVMTELHKDWEVHPKESLGIDEPLTVEDIVETVRFIMKQPGHVRIPRLMILPRDHSI</sequence>
<dbReference type="SMART" id="SM00822">
    <property type="entry name" value="PKS_KR"/>
    <property type="match status" value="1"/>
</dbReference>
<dbReference type="Pfam" id="PF00106">
    <property type="entry name" value="adh_short"/>
    <property type="match status" value="1"/>
</dbReference>
<dbReference type="EC" id="1.-.-.-" evidence="5"/>
<keyword evidence="2 5" id="KW-0560">Oxidoreductase</keyword>
<dbReference type="Proteomes" id="UP001172082">
    <property type="component" value="Unassembled WGS sequence"/>
</dbReference>
<evidence type="ECO:0000256" key="2">
    <source>
        <dbReference type="ARBA" id="ARBA00023002"/>
    </source>
</evidence>
<accession>A0ABT8KRN8</accession>
<keyword evidence="6" id="KW-1185">Reference proteome</keyword>
<organism evidence="5 6">
    <name type="scientific">Splendidivirga corallicola</name>
    <dbReference type="NCBI Taxonomy" id="3051826"/>
    <lineage>
        <taxon>Bacteria</taxon>
        <taxon>Pseudomonadati</taxon>
        <taxon>Bacteroidota</taxon>
        <taxon>Cytophagia</taxon>
        <taxon>Cytophagales</taxon>
        <taxon>Splendidivirgaceae</taxon>
        <taxon>Splendidivirga</taxon>
    </lineage>
</organism>
<dbReference type="InterPro" id="IPR002347">
    <property type="entry name" value="SDR_fam"/>
</dbReference>
<dbReference type="RefSeq" id="WP_346753432.1">
    <property type="nucleotide sequence ID" value="NZ_JAUJEA010000007.1"/>
</dbReference>
<protein>
    <submittedName>
        <fullName evidence="5">SDR family oxidoreductase</fullName>
        <ecNumber evidence="5">1.-.-.-</ecNumber>
    </submittedName>
</protein>
<dbReference type="InterPro" id="IPR057326">
    <property type="entry name" value="KR_dom"/>
</dbReference>